<proteinExistence type="predicted"/>
<dbReference type="Proteomes" id="UP000299102">
    <property type="component" value="Unassembled WGS sequence"/>
</dbReference>
<sequence length="191" mass="21592">MLRINKPQQPAESQAGPGSKRDRNWGRKRMWGRDYNQMCDRLRNRKRSRSSRPLYGDDAISYVQLKREGNICTVKCKICPEHKVHAKLYAVTLIVDEDDEKVTSIQCHDCVAAQAFSYSTAERRDVGVLGTAIELATGGRSIVLVGTQLILGGCKHALALVMWTHRRSEDPTPTEVACYWKNLDYQALAQL</sequence>
<dbReference type="PANTHER" id="PTHR39953:SF1">
    <property type="entry name" value="RE54151P"/>
    <property type="match status" value="1"/>
</dbReference>
<reference evidence="2 3" key="1">
    <citation type="journal article" date="2019" name="Commun. Biol.">
        <title>The bagworm genome reveals a unique fibroin gene that provides high tensile strength.</title>
        <authorList>
            <person name="Kono N."/>
            <person name="Nakamura H."/>
            <person name="Ohtoshi R."/>
            <person name="Tomita M."/>
            <person name="Numata K."/>
            <person name="Arakawa K."/>
        </authorList>
    </citation>
    <scope>NUCLEOTIDE SEQUENCE [LARGE SCALE GENOMIC DNA]</scope>
</reference>
<organism evidence="2 3">
    <name type="scientific">Eumeta variegata</name>
    <name type="common">Bagworm moth</name>
    <name type="synonym">Eumeta japonica</name>
    <dbReference type="NCBI Taxonomy" id="151549"/>
    <lineage>
        <taxon>Eukaryota</taxon>
        <taxon>Metazoa</taxon>
        <taxon>Ecdysozoa</taxon>
        <taxon>Arthropoda</taxon>
        <taxon>Hexapoda</taxon>
        <taxon>Insecta</taxon>
        <taxon>Pterygota</taxon>
        <taxon>Neoptera</taxon>
        <taxon>Endopterygota</taxon>
        <taxon>Lepidoptera</taxon>
        <taxon>Glossata</taxon>
        <taxon>Ditrysia</taxon>
        <taxon>Tineoidea</taxon>
        <taxon>Psychidae</taxon>
        <taxon>Oiketicinae</taxon>
        <taxon>Eumeta</taxon>
    </lineage>
</organism>
<keyword evidence="3" id="KW-1185">Reference proteome</keyword>
<protein>
    <submittedName>
        <fullName evidence="2">Uncharacterized protein</fullName>
    </submittedName>
</protein>
<feature type="region of interest" description="Disordered" evidence="1">
    <location>
        <begin position="1"/>
        <end position="27"/>
    </location>
</feature>
<feature type="compositionally biased region" description="Polar residues" evidence="1">
    <location>
        <begin position="1"/>
        <end position="12"/>
    </location>
</feature>
<evidence type="ECO:0000313" key="3">
    <source>
        <dbReference type="Proteomes" id="UP000299102"/>
    </source>
</evidence>
<name>A0A4C1VV32_EUMVA</name>
<dbReference type="EMBL" id="BGZK01000429">
    <property type="protein sequence ID" value="GBP43076.1"/>
    <property type="molecule type" value="Genomic_DNA"/>
</dbReference>
<gene>
    <name evidence="2" type="ORF">EVAR_96338_1</name>
</gene>
<accession>A0A4C1VV32</accession>
<comment type="caution">
    <text evidence="2">The sequence shown here is derived from an EMBL/GenBank/DDBJ whole genome shotgun (WGS) entry which is preliminary data.</text>
</comment>
<dbReference type="AlphaFoldDB" id="A0A4C1VV32"/>
<dbReference type="OrthoDB" id="261614at2759"/>
<evidence type="ECO:0000256" key="1">
    <source>
        <dbReference type="SAM" id="MobiDB-lite"/>
    </source>
</evidence>
<dbReference type="PANTHER" id="PTHR39953">
    <property type="entry name" value="RE54151P"/>
    <property type="match status" value="1"/>
</dbReference>
<evidence type="ECO:0000313" key="2">
    <source>
        <dbReference type="EMBL" id="GBP43076.1"/>
    </source>
</evidence>